<dbReference type="PROSITE" id="PS00455">
    <property type="entry name" value="AMP_BINDING"/>
    <property type="match status" value="1"/>
</dbReference>
<evidence type="ECO:0000259" key="3">
    <source>
        <dbReference type="Pfam" id="PF00501"/>
    </source>
</evidence>
<dbReference type="InterPro" id="IPR025110">
    <property type="entry name" value="AMP-bd_C"/>
</dbReference>
<dbReference type="InterPro" id="IPR042099">
    <property type="entry name" value="ANL_N_sf"/>
</dbReference>
<reference evidence="5 6" key="1">
    <citation type="submission" date="2019-02" db="EMBL/GenBank/DDBJ databases">
        <title>Genomic Encyclopedia of Type Strains, Phase IV (KMG-IV): sequencing the most valuable type-strain genomes for metagenomic binning, comparative biology and taxonomic classification.</title>
        <authorList>
            <person name="Goeker M."/>
        </authorList>
    </citation>
    <scope>NUCLEOTIDE SEQUENCE [LARGE SCALE GENOMIC DNA]</scope>
    <source>
        <strain evidence="5 6">DSM 101727</strain>
    </source>
</reference>
<dbReference type="EMBL" id="SGWQ01000006">
    <property type="protein sequence ID" value="RZS37011.1"/>
    <property type="molecule type" value="Genomic_DNA"/>
</dbReference>
<dbReference type="Pfam" id="PF13193">
    <property type="entry name" value="AMP-binding_C"/>
    <property type="match status" value="1"/>
</dbReference>
<evidence type="ECO:0000313" key="5">
    <source>
        <dbReference type="EMBL" id="RZS37011.1"/>
    </source>
</evidence>
<dbReference type="PANTHER" id="PTHR24096:SF149">
    <property type="entry name" value="AMP-BINDING DOMAIN-CONTAINING PROTEIN-RELATED"/>
    <property type="match status" value="1"/>
</dbReference>
<protein>
    <submittedName>
        <fullName evidence="5">Long-chain acyl-CoA synthetase</fullName>
    </submittedName>
</protein>
<name>A0A4Q7KN20_9PSEU</name>
<dbReference type="Gene3D" id="3.30.300.30">
    <property type="match status" value="1"/>
</dbReference>
<comment type="caution">
    <text evidence="5">The sequence shown here is derived from an EMBL/GenBank/DDBJ whole genome shotgun (WGS) entry which is preliminary data.</text>
</comment>
<keyword evidence="2" id="KW-0436">Ligase</keyword>
<evidence type="ECO:0000259" key="4">
    <source>
        <dbReference type="Pfam" id="PF13193"/>
    </source>
</evidence>
<evidence type="ECO:0000256" key="2">
    <source>
        <dbReference type="ARBA" id="ARBA00022598"/>
    </source>
</evidence>
<dbReference type="SUPFAM" id="SSF56801">
    <property type="entry name" value="Acetyl-CoA synthetase-like"/>
    <property type="match status" value="1"/>
</dbReference>
<evidence type="ECO:0000256" key="1">
    <source>
        <dbReference type="ARBA" id="ARBA00006432"/>
    </source>
</evidence>
<organism evidence="5 6">
    <name type="scientific">Herbihabitans rhizosphaerae</name>
    <dbReference type="NCBI Taxonomy" id="1872711"/>
    <lineage>
        <taxon>Bacteria</taxon>
        <taxon>Bacillati</taxon>
        <taxon>Actinomycetota</taxon>
        <taxon>Actinomycetes</taxon>
        <taxon>Pseudonocardiales</taxon>
        <taxon>Pseudonocardiaceae</taxon>
        <taxon>Herbihabitans</taxon>
    </lineage>
</organism>
<dbReference type="GO" id="GO:0016405">
    <property type="term" value="F:CoA-ligase activity"/>
    <property type="evidence" value="ECO:0007669"/>
    <property type="project" value="TreeGrafter"/>
</dbReference>
<comment type="similarity">
    <text evidence="1">Belongs to the ATP-dependent AMP-binding enzyme family.</text>
</comment>
<dbReference type="InterPro" id="IPR020845">
    <property type="entry name" value="AMP-binding_CS"/>
</dbReference>
<gene>
    <name evidence="5" type="ORF">EV193_106246</name>
</gene>
<dbReference type="InterPro" id="IPR000873">
    <property type="entry name" value="AMP-dep_synth/lig_dom"/>
</dbReference>
<dbReference type="InterPro" id="IPR045851">
    <property type="entry name" value="AMP-bd_C_sf"/>
</dbReference>
<accession>A0A4Q7KN20</accession>
<keyword evidence="6" id="KW-1185">Reference proteome</keyword>
<dbReference type="Gene3D" id="3.40.50.12780">
    <property type="entry name" value="N-terminal domain of ligase-like"/>
    <property type="match status" value="1"/>
</dbReference>
<feature type="domain" description="AMP-binding enzyme C-terminal" evidence="4">
    <location>
        <begin position="411"/>
        <end position="486"/>
    </location>
</feature>
<evidence type="ECO:0000313" key="6">
    <source>
        <dbReference type="Proteomes" id="UP000294257"/>
    </source>
</evidence>
<dbReference type="AlphaFoldDB" id="A0A4Q7KN20"/>
<dbReference type="PANTHER" id="PTHR24096">
    <property type="entry name" value="LONG-CHAIN-FATTY-ACID--COA LIGASE"/>
    <property type="match status" value="1"/>
</dbReference>
<dbReference type="Proteomes" id="UP000294257">
    <property type="component" value="Unassembled WGS sequence"/>
</dbReference>
<proteinExistence type="inferred from homology"/>
<dbReference type="Pfam" id="PF00501">
    <property type="entry name" value="AMP-binding"/>
    <property type="match status" value="1"/>
</dbReference>
<sequence>MPVGAIVAGSARRFGDRVAFRHGEVELSFEELWRRACRCANGLAARGVGRGTRAALRMPNCLAFPVAYYGVLLAGATVVPVSPLLPDSEAAARIDDAGAVMVLTEDDVAELCAGADERPPDVIVDVTADLAHLAYTGGTTGTSKGVELTHRNVVVNTVQHACWHHGCLPGLDPHGGIALDQVGSAEEWPVRLGTGAFVNLMPWHHAMGLIAGLNLPVLAGMTTIIHDRFDPAAYLADVQRFRVTYLAGAPTLYAGLLSCPEIDTTDLSSVRAIGSGGAALPHRIIDELRARMPDAVLCEGYGLTEVTMGATNPPANRSGTRKPGSVGVAMFDTELRIVPLDGSETAGEVHIRGPQVMRGYHDQPAATREVLVDGWLRTGDIGMLDEQGYLTLIDRAKDMLVYKGYNVYPRELERLLLAHSSITAAAVVGRPDDSVGELPVAFVVTAAGHTADPAELMEMVNEQVAPYQKLREVHLVDQLPVSAAGKVLKRELRRRLTDS</sequence>
<feature type="domain" description="AMP-dependent synthetase/ligase" evidence="3">
    <location>
        <begin position="10"/>
        <end position="361"/>
    </location>
</feature>